<evidence type="ECO:0000313" key="2">
    <source>
        <dbReference type="Proteomes" id="UP000199286"/>
    </source>
</evidence>
<sequence length="146" mass="15198">MTELTGRHVATLFVAGFSIIIAVNAALAVNAVRSFPGLEVPNSYVASQSFQARREAQQALGWTAEASYDAGSLSVALTTAEGRPAPAVDLSVHVGRPTEAKDDHDLTLVDGAARIDLAPGSWRVDIAATAPDGTAFQKAIVLTVAR</sequence>
<dbReference type="EMBL" id="FNPF01000018">
    <property type="protein sequence ID" value="SDY79496.1"/>
    <property type="molecule type" value="Genomic_DNA"/>
</dbReference>
<proteinExistence type="predicted"/>
<dbReference type="OrthoDB" id="1495896at2"/>
<dbReference type="AlphaFoldDB" id="A0A1H3MS98"/>
<dbReference type="STRING" id="321339.SAMN05444340_11849"/>
<dbReference type="Pfam" id="PF05751">
    <property type="entry name" value="FixH"/>
    <property type="match status" value="1"/>
</dbReference>
<dbReference type="InterPro" id="IPR018037">
    <property type="entry name" value="FixH_proteobacterial"/>
</dbReference>
<gene>
    <name evidence="1" type="ORF">SAMN05444340_11849</name>
</gene>
<dbReference type="RefSeq" id="WP_089885288.1">
    <property type="nucleotide sequence ID" value="NZ_FNPF01000018.1"/>
</dbReference>
<organism evidence="1 2">
    <name type="scientific">Citreimonas salinaria</name>
    <dbReference type="NCBI Taxonomy" id="321339"/>
    <lineage>
        <taxon>Bacteria</taxon>
        <taxon>Pseudomonadati</taxon>
        <taxon>Pseudomonadota</taxon>
        <taxon>Alphaproteobacteria</taxon>
        <taxon>Rhodobacterales</taxon>
        <taxon>Roseobacteraceae</taxon>
        <taxon>Citreimonas</taxon>
    </lineage>
</organism>
<keyword evidence="2" id="KW-1185">Reference proteome</keyword>
<reference evidence="1 2" key="1">
    <citation type="submission" date="2016-10" db="EMBL/GenBank/DDBJ databases">
        <authorList>
            <person name="de Groot N.N."/>
        </authorList>
    </citation>
    <scope>NUCLEOTIDE SEQUENCE [LARGE SCALE GENOMIC DNA]</scope>
    <source>
        <strain evidence="1 2">DSM 26880</strain>
    </source>
</reference>
<accession>A0A1H3MS98</accession>
<protein>
    <submittedName>
        <fullName evidence="1">Nitrogen fixation protein FixH</fullName>
    </submittedName>
</protein>
<evidence type="ECO:0000313" key="1">
    <source>
        <dbReference type="EMBL" id="SDY79496.1"/>
    </source>
</evidence>
<dbReference type="Proteomes" id="UP000199286">
    <property type="component" value="Unassembled WGS sequence"/>
</dbReference>
<dbReference type="InterPro" id="IPR008620">
    <property type="entry name" value="FixH"/>
</dbReference>
<dbReference type="PIRSF" id="PIRSF011386">
    <property type="entry name" value="FixH"/>
    <property type="match status" value="1"/>
</dbReference>
<name>A0A1H3MS98_9RHOB</name>